<proteinExistence type="predicted"/>
<name>A0ACC0ZBX4_9ROSI</name>
<evidence type="ECO:0000313" key="1">
    <source>
        <dbReference type="EMBL" id="KAJ0047965.1"/>
    </source>
</evidence>
<accession>A0ACC0ZBX4</accession>
<sequence length="502" mass="57602">MNYDREIIIHRGSEEGEEPAPKKNIGGKTKSIHPPLESHWVLPAEKQDKDRVSTRTGIKTLLNYPKKVRESLKRTGRSKSMKNLLQGTPDPKDEEIVNSFRELLFLEGQLTTKHNDYHTLLRFLRMRDFDVTKSREMFLNYLKWRQDFRVDSISKEFTFEEFKEVKQCYPHGFHGVDKFGRPIYIEQIGMVDLNALLQVTTIERFVKYHVSEKEKTLNLRYPACSIAAKRHIASTTSILDVKEVVSFNLHLFHLSNSFHGESLVIQGFKLKVSVYLLSKDLIVEVLHLSLVLIDSCSGMSNFSKPARQLFMEIQRIDSNYYPETLHCLFIINAGSGFRMLWKVIKAFLDVRTLAKIHVLGHNYLSNLLELIDPSNLPRILGGNCTCSDYGGCLFSDKGPWNNPEITEILEAVSTTEDMENYGGDNDEPFGDALSNHTGTVQNEEDSESEETSDINELALEKIQALERAFEDTKMTFRKLEAAIEDTKSVFKKTLQHVENVKI</sequence>
<evidence type="ECO:0000313" key="2">
    <source>
        <dbReference type="Proteomes" id="UP001163603"/>
    </source>
</evidence>
<dbReference type="Proteomes" id="UP001163603">
    <property type="component" value="Chromosome 2"/>
</dbReference>
<organism evidence="1 2">
    <name type="scientific">Pistacia integerrima</name>
    <dbReference type="NCBI Taxonomy" id="434235"/>
    <lineage>
        <taxon>Eukaryota</taxon>
        <taxon>Viridiplantae</taxon>
        <taxon>Streptophyta</taxon>
        <taxon>Embryophyta</taxon>
        <taxon>Tracheophyta</taxon>
        <taxon>Spermatophyta</taxon>
        <taxon>Magnoliopsida</taxon>
        <taxon>eudicotyledons</taxon>
        <taxon>Gunneridae</taxon>
        <taxon>Pentapetalae</taxon>
        <taxon>rosids</taxon>
        <taxon>malvids</taxon>
        <taxon>Sapindales</taxon>
        <taxon>Anacardiaceae</taxon>
        <taxon>Pistacia</taxon>
    </lineage>
</organism>
<comment type="caution">
    <text evidence="1">The sequence shown here is derived from an EMBL/GenBank/DDBJ whole genome shotgun (WGS) entry which is preliminary data.</text>
</comment>
<gene>
    <name evidence="1" type="ORF">Pint_15879</name>
</gene>
<reference evidence="2" key="1">
    <citation type="journal article" date="2023" name="G3 (Bethesda)">
        <title>Genome assembly and association tests identify interacting loci associated with vigor, precocity, and sex in interspecific pistachio rootstocks.</title>
        <authorList>
            <person name="Palmer W."/>
            <person name="Jacygrad E."/>
            <person name="Sagayaradj S."/>
            <person name="Cavanaugh K."/>
            <person name="Han R."/>
            <person name="Bertier L."/>
            <person name="Beede B."/>
            <person name="Kafkas S."/>
            <person name="Golino D."/>
            <person name="Preece J."/>
            <person name="Michelmore R."/>
        </authorList>
    </citation>
    <scope>NUCLEOTIDE SEQUENCE [LARGE SCALE GENOMIC DNA]</scope>
</reference>
<keyword evidence="2" id="KW-1185">Reference proteome</keyword>
<dbReference type="EMBL" id="CM047737">
    <property type="protein sequence ID" value="KAJ0047965.1"/>
    <property type="molecule type" value="Genomic_DNA"/>
</dbReference>
<protein>
    <submittedName>
        <fullName evidence="1">Uncharacterized protein</fullName>
    </submittedName>
</protein>